<organism evidence="2 3">
    <name type="scientific">Adhaeribacter terreus</name>
    <dbReference type="NCBI Taxonomy" id="529703"/>
    <lineage>
        <taxon>Bacteria</taxon>
        <taxon>Pseudomonadati</taxon>
        <taxon>Bacteroidota</taxon>
        <taxon>Cytophagia</taxon>
        <taxon>Cytophagales</taxon>
        <taxon>Hymenobacteraceae</taxon>
        <taxon>Adhaeribacter</taxon>
    </lineage>
</organism>
<evidence type="ECO:0000313" key="2">
    <source>
        <dbReference type="EMBL" id="MFC5270292.1"/>
    </source>
</evidence>
<dbReference type="PANTHER" id="PTHR30595:SF6">
    <property type="entry name" value="SCHLAFEN ALBA-2 DOMAIN-CONTAINING PROTEIN"/>
    <property type="match status" value="1"/>
</dbReference>
<sequence>MKELQLLISGGESDTLDFKKRIRQADRIARTVASFANTRGGIILVGVMDNGEISGIDPEEEKHTLEQAANLYCKPPVKVFFKELEDEDGKTVLKVVIPESAEKPHLVKINEGDWRIYLRVKDETVQKSQMAEKVLKNEATEKMLPVFDEQEIALLDFLKQYQRITQKQFMKLVNVSQRQAYHILVRMVLQGSIRLHNKEKEDYYTLR</sequence>
<reference evidence="3" key="1">
    <citation type="journal article" date="2019" name="Int. J. Syst. Evol. Microbiol.">
        <title>The Global Catalogue of Microorganisms (GCM) 10K type strain sequencing project: providing services to taxonomists for standard genome sequencing and annotation.</title>
        <authorList>
            <consortium name="The Broad Institute Genomics Platform"/>
            <consortium name="The Broad Institute Genome Sequencing Center for Infectious Disease"/>
            <person name="Wu L."/>
            <person name="Ma J."/>
        </authorList>
    </citation>
    <scope>NUCLEOTIDE SEQUENCE [LARGE SCALE GENOMIC DNA]</scope>
    <source>
        <strain evidence="3">KACC 12602</strain>
    </source>
</reference>
<protein>
    <submittedName>
        <fullName evidence="2">Helix-turn-helix domain-containing protein</fullName>
    </submittedName>
</protein>
<feature type="domain" description="Schlafen AlbA-2" evidence="1">
    <location>
        <begin position="12"/>
        <end position="126"/>
    </location>
</feature>
<dbReference type="Gene3D" id="3.30.950.30">
    <property type="entry name" value="Schlafen, AAA domain"/>
    <property type="match status" value="1"/>
</dbReference>
<keyword evidence="3" id="KW-1185">Reference proteome</keyword>
<accession>A0ABW0E8Q5</accession>
<dbReference type="EMBL" id="JBHSKT010000003">
    <property type="protein sequence ID" value="MFC5270292.1"/>
    <property type="molecule type" value="Genomic_DNA"/>
</dbReference>
<dbReference type="InterPro" id="IPR007421">
    <property type="entry name" value="Schlafen_AlbA_2_dom"/>
</dbReference>
<dbReference type="Proteomes" id="UP001596161">
    <property type="component" value="Unassembled WGS sequence"/>
</dbReference>
<dbReference type="Pfam" id="PF04326">
    <property type="entry name" value="SLFN_AlbA_2"/>
    <property type="match status" value="1"/>
</dbReference>
<evidence type="ECO:0000313" key="3">
    <source>
        <dbReference type="Proteomes" id="UP001596161"/>
    </source>
</evidence>
<gene>
    <name evidence="2" type="ORF">ACFPIB_06720</name>
</gene>
<dbReference type="InterPro" id="IPR036388">
    <property type="entry name" value="WH-like_DNA-bd_sf"/>
</dbReference>
<dbReference type="PANTHER" id="PTHR30595">
    <property type="entry name" value="GLPR-RELATED TRANSCRIPTIONAL REPRESSOR"/>
    <property type="match status" value="1"/>
</dbReference>
<proteinExistence type="predicted"/>
<evidence type="ECO:0000259" key="1">
    <source>
        <dbReference type="Pfam" id="PF04326"/>
    </source>
</evidence>
<dbReference type="RefSeq" id="WP_378016663.1">
    <property type="nucleotide sequence ID" value="NZ_JBHSKT010000003.1"/>
</dbReference>
<name>A0ABW0E8Q5_9BACT</name>
<dbReference type="Gene3D" id="1.10.10.10">
    <property type="entry name" value="Winged helix-like DNA-binding domain superfamily/Winged helix DNA-binding domain"/>
    <property type="match status" value="1"/>
</dbReference>
<comment type="caution">
    <text evidence="2">The sequence shown here is derived from an EMBL/GenBank/DDBJ whole genome shotgun (WGS) entry which is preliminary data.</text>
</comment>
<dbReference type="InterPro" id="IPR038461">
    <property type="entry name" value="Schlafen_AlbA_2_dom_sf"/>
</dbReference>